<comment type="caution">
    <text evidence="3">The sequence shown here is derived from an EMBL/GenBank/DDBJ whole genome shotgun (WGS) entry which is preliminary data.</text>
</comment>
<evidence type="ECO:0000256" key="1">
    <source>
        <dbReference type="SAM" id="Coils"/>
    </source>
</evidence>
<evidence type="ECO:0000256" key="2">
    <source>
        <dbReference type="SAM" id="MobiDB-lite"/>
    </source>
</evidence>
<gene>
    <name evidence="3" type="ORF">ALECFALPRED_005081</name>
</gene>
<keyword evidence="4" id="KW-1185">Reference proteome</keyword>
<organism evidence="3 4">
    <name type="scientific">Alectoria fallacina</name>
    <dbReference type="NCBI Taxonomy" id="1903189"/>
    <lineage>
        <taxon>Eukaryota</taxon>
        <taxon>Fungi</taxon>
        <taxon>Dikarya</taxon>
        <taxon>Ascomycota</taxon>
        <taxon>Pezizomycotina</taxon>
        <taxon>Lecanoromycetes</taxon>
        <taxon>OSLEUM clade</taxon>
        <taxon>Lecanoromycetidae</taxon>
        <taxon>Lecanorales</taxon>
        <taxon>Lecanorineae</taxon>
        <taxon>Parmeliaceae</taxon>
        <taxon>Alectoria</taxon>
    </lineage>
</organism>
<evidence type="ECO:0000313" key="3">
    <source>
        <dbReference type="EMBL" id="CAF9931701.1"/>
    </source>
</evidence>
<dbReference type="AlphaFoldDB" id="A0A8H3G229"/>
<feature type="region of interest" description="Disordered" evidence="2">
    <location>
        <begin position="843"/>
        <end position="926"/>
    </location>
</feature>
<dbReference type="OrthoDB" id="5355634at2759"/>
<accession>A0A8H3G229</accession>
<dbReference type="Proteomes" id="UP000664203">
    <property type="component" value="Unassembled WGS sequence"/>
</dbReference>
<proteinExistence type="predicted"/>
<feature type="coiled-coil region" evidence="1">
    <location>
        <begin position="159"/>
        <end position="235"/>
    </location>
</feature>
<feature type="coiled-coil region" evidence="1">
    <location>
        <begin position="586"/>
        <end position="688"/>
    </location>
</feature>
<keyword evidence="1" id="KW-0175">Coiled coil</keyword>
<feature type="coiled-coil region" evidence="1">
    <location>
        <begin position="482"/>
        <end position="545"/>
    </location>
</feature>
<evidence type="ECO:0000313" key="4">
    <source>
        <dbReference type="Proteomes" id="UP000664203"/>
    </source>
</evidence>
<name>A0A8H3G229_9LECA</name>
<feature type="coiled-coil region" evidence="1">
    <location>
        <begin position="311"/>
        <end position="394"/>
    </location>
</feature>
<dbReference type="EMBL" id="CAJPDR010000310">
    <property type="protein sequence ID" value="CAF9931701.1"/>
    <property type="molecule type" value="Genomic_DNA"/>
</dbReference>
<sequence length="926" mass="106212">MLPLRGGFRLFRAVTSTIGWPTRVEIATPLGPDTEQIQVFRERDRVTSPSPHWTVENDDDDADAWSERWKAVIAKSNDFTLNLSTRDQTSIAESVKGTSAGTENTDMVPYATLSKALADRDAMEDYIRRAADPGGIYSRGTIDTAGLVKNIRKRHRDCIEENRRDKDAMRIEKEDMQKKFDDQKEAMQSRFEQEQQIRDDYGDLQIKYQDLLGDNKAKENRITELQEKVEAVIDTCKRVTEGSVKSLKIADRQMERRMQHRITRLETTHRQELAEIRGWNVTLQERLKIARRLQPVILFHRAEVGTVCEMHEKLVQMKKAKKEELAAKEKENEDLRISNEYQEREIRDLKMVAEADGEKLKETENVLREKREALSAAEHKARRHQREVEALNQHAIVWKTAYHAKDDESIAFKSKMNILKADKRMELIRAQAENESLQTRIGYRDEANDRMKKELESWENGHGGILEFSKPKHNYKQQDDSAESLAKALKAANARADALQISVNALQAERGVWERQLGDAAASYNPQVQEQMAHLESENRKLREAAGRPATLEIQLRAQFAEAERNQEERFANKARELEAGFDRGFESLRQLRDRWLLEKRALEEQHYRDTVAENLRHEIERQGREEQIMADLQRRREELQNKENDLQSRKAELARQVRDLHSRGQNLIATTNRAEKAEAEVSELQVAAVNNATYWNSTQRNLDNEIQNQRRDGQRHLDLLNEETSKMADDSRVQDLHNELQTANCSMNSFKYHLTQSGTNNEGLSQGLYGADFYESDVRLLQLEGRPVLLAQLQAAKRTLESLRNLLTQSPSVEVDKALSIVMAPRGDEDAAQPADDIFDLFSVPQSNPRKRSAAPLGSPTYGDHEDNIVSDDWGVQDQEVSPGAALSKPEEISNRQRLLPKSRRNGGPANSVSLESIDPAIRDQ</sequence>
<reference evidence="3" key="1">
    <citation type="submission" date="2021-03" db="EMBL/GenBank/DDBJ databases">
        <authorList>
            <person name="Tagirdzhanova G."/>
        </authorList>
    </citation>
    <scope>NUCLEOTIDE SEQUENCE</scope>
</reference>
<protein>
    <submittedName>
        <fullName evidence="3">Uncharacterized protein</fullName>
    </submittedName>
</protein>